<dbReference type="EMBL" id="KZ270035">
    <property type="protein sequence ID" value="OZC07320.1"/>
    <property type="molecule type" value="Genomic_DNA"/>
</dbReference>
<protein>
    <submittedName>
        <fullName evidence="1">Uncharacterized protein</fullName>
    </submittedName>
</protein>
<evidence type="ECO:0000313" key="2">
    <source>
        <dbReference type="Proteomes" id="UP000242913"/>
    </source>
</evidence>
<dbReference type="AlphaFoldDB" id="A0A238BRM1"/>
<organism evidence="1 2">
    <name type="scientific">Onchocerca flexuosa</name>
    <dbReference type="NCBI Taxonomy" id="387005"/>
    <lineage>
        <taxon>Eukaryota</taxon>
        <taxon>Metazoa</taxon>
        <taxon>Ecdysozoa</taxon>
        <taxon>Nematoda</taxon>
        <taxon>Chromadorea</taxon>
        <taxon>Rhabditida</taxon>
        <taxon>Spirurina</taxon>
        <taxon>Spiruromorpha</taxon>
        <taxon>Filarioidea</taxon>
        <taxon>Onchocercidae</taxon>
        <taxon>Onchocerca</taxon>
    </lineage>
</organism>
<name>A0A238BRM1_9BILA</name>
<accession>A0A238BRM1</accession>
<evidence type="ECO:0000313" key="1">
    <source>
        <dbReference type="EMBL" id="OZC07320.1"/>
    </source>
</evidence>
<sequence>MMLKDTGRVVAVTRNFVSLAYNGTDTHLCKTHANYRSFANSWISEEERLIILARYLSGDAKTAIARFANFRQIPKDIASWLLMTK</sequence>
<dbReference type="Proteomes" id="UP000242913">
    <property type="component" value="Unassembled WGS sequence"/>
</dbReference>
<reference evidence="1 2" key="1">
    <citation type="submission" date="2015-12" db="EMBL/GenBank/DDBJ databases">
        <title>Draft genome of the nematode, Onchocerca flexuosa.</title>
        <authorList>
            <person name="Mitreva M."/>
        </authorList>
    </citation>
    <scope>NUCLEOTIDE SEQUENCE [LARGE SCALE GENOMIC DNA]</scope>
    <source>
        <strain evidence="1">Red Deer</strain>
    </source>
</reference>
<keyword evidence="2" id="KW-1185">Reference proteome</keyword>
<gene>
    <name evidence="1" type="ORF">X798_05686</name>
</gene>
<proteinExistence type="predicted"/>